<evidence type="ECO:0000313" key="2">
    <source>
        <dbReference type="EMBL" id="OWA54348.1"/>
    </source>
</evidence>
<dbReference type="EMBL" id="MTYJ01000395">
    <property type="protein sequence ID" value="OWA54348.1"/>
    <property type="molecule type" value="Genomic_DNA"/>
</dbReference>
<evidence type="ECO:0000256" key="1">
    <source>
        <dbReference type="SAM" id="MobiDB-lite"/>
    </source>
</evidence>
<organism evidence="2 3">
    <name type="scientific">Hypsibius exemplaris</name>
    <name type="common">Freshwater tardigrade</name>
    <dbReference type="NCBI Taxonomy" id="2072580"/>
    <lineage>
        <taxon>Eukaryota</taxon>
        <taxon>Metazoa</taxon>
        <taxon>Ecdysozoa</taxon>
        <taxon>Tardigrada</taxon>
        <taxon>Eutardigrada</taxon>
        <taxon>Parachela</taxon>
        <taxon>Hypsibioidea</taxon>
        <taxon>Hypsibiidae</taxon>
        <taxon>Hypsibius</taxon>
    </lineage>
</organism>
<name>A0A9X6RNG2_HYPEX</name>
<feature type="compositionally biased region" description="Polar residues" evidence="1">
    <location>
        <begin position="1"/>
        <end position="19"/>
    </location>
</feature>
<protein>
    <submittedName>
        <fullName evidence="2">Uncharacterized protein</fullName>
    </submittedName>
</protein>
<evidence type="ECO:0000313" key="3">
    <source>
        <dbReference type="Proteomes" id="UP000192578"/>
    </source>
</evidence>
<accession>A0A9X6RNG2</accession>
<sequence length="70" mass="7428">MNYYSGKSGNNAPTGTGSRDMNYCTGRFGNNAPTGACSARDLSRNNAIQRSASSLARAATTFPSIFPQFK</sequence>
<proteinExistence type="predicted"/>
<dbReference type="AlphaFoldDB" id="A0A9X6RNG2"/>
<dbReference type="Proteomes" id="UP000192578">
    <property type="component" value="Unassembled WGS sequence"/>
</dbReference>
<reference evidence="3" key="1">
    <citation type="submission" date="2017-01" db="EMBL/GenBank/DDBJ databases">
        <title>Comparative genomics of anhydrobiosis in the tardigrade Hypsibius dujardini.</title>
        <authorList>
            <person name="Yoshida Y."/>
            <person name="Koutsovoulos G."/>
            <person name="Laetsch D."/>
            <person name="Stevens L."/>
            <person name="Kumar S."/>
            <person name="Horikawa D."/>
            <person name="Ishino K."/>
            <person name="Komine S."/>
            <person name="Tomita M."/>
            <person name="Blaxter M."/>
            <person name="Arakawa K."/>
        </authorList>
    </citation>
    <scope>NUCLEOTIDE SEQUENCE [LARGE SCALE GENOMIC DNA]</scope>
    <source>
        <strain evidence="3">Z151</strain>
    </source>
</reference>
<comment type="caution">
    <text evidence="2">The sequence shown here is derived from an EMBL/GenBank/DDBJ whole genome shotgun (WGS) entry which is preliminary data.</text>
</comment>
<gene>
    <name evidence="2" type="ORF">BV898_18756</name>
</gene>
<keyword evidence="3" id="KW-1185">Reference proteome</keyword>
<feature type="region of interest" description="Disordered" evidence="1">
    <location>
        <begin position="1"/>
        <end position="20"/>
    </location>
</feature>